<feature type="region of interest" description="Disordered" evidence="1">
    <location>
        <begin position="1"/>
        <end position="26"/>
    </location>
</feature>
<organism evidence="2 3">
    <name type="scientific">Clunio marinus</name>
    <dbReference type="NCBI Taxonomy" id="568069"/>
    <lineage>
        <taxon>Eukaryota</taxon>
        <taxon>Metazoa</taxon>
        <taxon>Ecdysozoa</taxon>
        <taxon>Arthropoda</taxon>
        <taxon>Hexapoda</taxon>
        <taxon>Insecta</taxon>
        <taxon>Pterygota</taxon>
        <taxon>Neoptera</taxon>
        <taxon>Endopterygota</taxon>
        <taxon>Diptera</taxon>
        <taxon>Nematocera</taxon>
        <taxon>Chironomoidea</taxon>
        <taxon>Chironomidae</taxon>
        <taxon>Clunio</taxon>
    </lineage>
</organism>
<name>A0A1J1IN26_9DIPT</name>
<proteinExistence type="predicted"/>
<evidence type="ECO:0000313" key="2">
    <source>
        <dbReference type="EMBL" id="CRL00956.1"/>
    </source>
</evidence>
<sequence>MMKEMSRMTSKKLKTFKTQKNRNSSQSSLLWSSRIQTFAVCKRENYFLLSFIDKIEYEDVTTGLAEYFECIRENMVNNCIELRQTTRKSDGEFLEQQKATKNNKVKTNEKIPTSNRKEKT</sequence>
<dbReference type="Proteomes" id="UP000183832">
    <property type="component" value="Unassembled WGS sequence"/>
</dbReference>
<protein>
    <submittedName>
        <fullName evidence="2">CLUMA_CG014556, isoform A</fullName>
    </submittedName>
</protein>
<feature type="compositionally biased region" description="Basic residues" evidence="1">
    <location>
        <begin position="9"/>
        <end position="20"/>
    </location>
</feature>
<reference evidence="2 3" key="1">
    <citation type="submission" date="2015-04" db="EMBL/GenBank/DDBJ databases">
        <authorList>
            <person name="Syromyatnikov M.Y."/>
            <person name="Popov V.N."/>
        </authorList>
    </citation>
    <scope>NUCLEOTIDE SEQUENCE [LARGE SCALE GENOMIC DNA]</scope>
</reference>
<dbReference type="EMBL" id="CVRI01000055">
    <property type="protein sequence ID" value="CRL00956.1"/>
    <property type="molecule type" value="Genomic_DNA"/>
</dbReference>
<dbReference type="AlphaFoldDB" id="A0A1J1IN26"/>
<evidence type="ECO:0000256" key="1">
    <source>
        <dbReference type="SAM" id="MobiDB-lite"/>
    </source>
</evidence>
<accession>A0A1J1IN26</accession>
<feature type="region of interest" description="Disordered" evidence="1">
    <location>
        <begin position="91"/>
        <end position="120"/>
    </location>
</feature>
<gene>
    <name evidence="2" type="ORF">CLUMA_CG014556</name>
</gene>
<evidence type="ECO:0000313" key="3">
    <source>
        <dbReference type="Proteomes" id="UP000183832"/>
    </source>
</evidence>
<keyword evidence="3" id="KW-1185">Reference proteome</keyword>